<name>A0A396J1P9_MEDTR</name>
<dbReference type="InterPro" id="IPR005836">
    <property type="entry name" value="ADP_Glu_pyroP_CS"/>
</dbReference>
<dbReference type="InterPro" id="IPR005835">
    <property type="entry name" value="NTP_transferase_dom"/>
</dbReference>
<organism evidence="6 7">
    <name type="scientific">Medicago truncatula</name>
    <name type="common">Barrel medic</name>
    <name type="synonym">Medicago tribuloides</name>
    <dbReference type="NCBI Taxonomy" id="3880"/>
    <lineage>
        <taxon>Eukaryota</taxon>
        <taxon>Viridiplantae</taxon>
        <taxon>Streptophyta</taxon>
        <taxon>Embryophyta</taxon>
        <taxon>Tracheophyta</taxon>
        <taxon>Spermatophyta</taxon>
        <taxon>Magnoliopsida</taxon>
        <taxon>eudicotyledons</taxon>
        <taxon>Gunneridae</taxon>
        <taxon>Pentapetalae</taxon>
        <taxon>rosids</taxon>
        <taxon>fabids</taxon>
        <taxon>Fabales</taxon>
        <taxon>Fabaceae</taxon>
        <taxon>Papilionoideae</taxon>
        <taxon>50 kb inversion clade</taxon>
        <taxon>NPAAA clade</taxon>
        <taxon>Hologalegina</taxon>
        <taxon>IRL clade</taxon>
        <taxon>Trifolieae</taxon>
        <taxon>Medicago</taxon>
    </lineage>
</organism>
<feature type="domain" description="Nucleotidyl transferase" evidence="5">
    <location>
        <begin position="88"/>
        <end position="339"/>
    </location>
</feature>
<dbReference type="EMBL" id="PSQE01000003">
    <property type="protein sequence ID" value="RHN71302.1"/>
    <property type="molecule type" value="Genomic_DNA"/>
</dbReference>
<dbReference type="Gramene" id="rna19965">
    <property type="protein sequence ID" value="RHN71302.1"/>
    <property type="gene ID" value="gene19965"/>
</dbReference>
<dbReference type="PANTHER" id="PTHR43523:SF4">
    <property type="entry name" value="GLUCOSE-1-PHOSPHATE ADENYLYLTRANSFERASE LARGE SUBUNIT 3, CHLOROPLASTIC"/>
    <property type="match status" value="1"/>
</dbReference>
<keyword evidence="4" id="KW-0067">ATP-binding</keyword>
<sequence length="359" mass="39686">MASGCLTIKPNTHFSISKKGSFFGERIKGSFHNSSWVTDQLNERFTNQKKIKHVAVSAILTSDDPKGSLNLQVPSFMRLRADPKNVISIVLGGGPGTHLYPLTKRAATPAVPVGGCYRLIDIPMSNCINSGINKIFVLTQFNSASLNRHIARTYFGNGINFGDGFVEVLAATQTPGETGNKWFQGTADAVRQFTWIFEDAKNINVENVLILAGDHLYRMDYMDLVQSHVDRNADITISCAAVGDSRASDYGLVKVDERGNIIQFSEKPKGADLKAMQVDTSRLGLSPQDALNSPYIASMGVYVFKKDVLLKLLKWKYPTSNDFGSEIIPSAIREHNVQVRGIPIIIYAYICIYPFQKEL</sequence>
<dbReference type="Gene3D" id="3.90.550.10">
    <property type="entry name" value="Spore Coat Polysaccharide Biosynthesis Protein SpsA, Chain A"/>
    <property type="match status" value="1"/>
</dbReference>
<dbReference type="GO" id="GO:0005978">
    <property type="term" value="P:glycogen biosynthetic process"/>
    <property type="evidence" value="ECO:0007669"/>
    <property type="project" value="InterPro"/>
</dbReference>
<evidence type="ECO:0000313" key="7">
    <source>
        <dbReference type="Proteomes" id="UP000265566"/>
    </source>
</evidence>
<dbReference type="PROSITE" id="PS00810">
    <property type="entry name" value="ADP_GLC_PYROPHOSPH_3"/>
    <property type="match status" value="1"/>
</dbReference>
<reference evidence="7" key="1">
    <citation type="journal article" date="2018" name="Nat. Plants">
        <title>Whole-genome landscape of Medicago truncatula symbiotic genes.</title>
        <authorList>
            <person name="Pecrix Y."/>
            <person name="Staton S.E."/>
            <person name="Sallet E."/>
            <person name="Lelandais-Briere C."/>
            <person name="Moreau S."/>
            <person name="Carrere S."/>
            <person name="Blein T."/>
            <person name="Jardinaud M.F."/>
            <person name="Latrasse D."/>
            <person name="Zouine M."/>
            <person name="Zahm M."/>
            <person name="Kreplak J."/>
            <person name="Mayjonade B."/>
            <person name="Satge C."/>
            <person name="Perez M."/>
            <person name="Cauet S."/>
            <person name="Marande W."/>
            <person name="Chantry-Darmon C."/>
            <person name="Lopez-Roques C."/>
            <person name="Bouchez O."/>
            <person name="Berard A."/>
            <person name="Debelle F."/>
            <person name="Munos S."/>
            <person name="Bendahmane A."/>
            <person name="Berges H."/>
            <person name="Niebel A."/>
            <person name="Buitink J."/>
            <person name="Frugier F."/>
            <person name="Benhamed M."/>
            <person name="Crespi M."/>
            <person name="Gouzy J."/>
            <person name="Gamas P."/>
        </authorList>
    </citation>
    <scope>NUCLEOTIDE SEQUENCE [LARGE SCALE GENOMIC DNA]</scope>
    <source>
        <strain evidence="7">cv. Jemalong A17</strain>
    </source>
</reference>
<dbReference type="GO" id="GO:0008878">
    <property type="term" value="F:glucose-1-phosphate adenylyltransferase activity"/>
    <property type="evidence" value="ECO:0007669"/>
    <property type="project" value="UniProtKB-EC"/>
</dbReference>
<evidence type="ECO:0000259" key="5">
    <source>
        <dbReference type="Pfam" id="PF00483"/>
    </source>
</evidence>
<dbReference type="GO" id="GO:0005524">
    <property type="term" value="F:ATP binding"/>
    <property type="evidence" value="ECO:0007669"/>
    <property type="project" value="UniProtKB-KW"/>
</dbReference>
<keyword evidence="3" id="KW-0547">Nucleotide-binding</keyword>
<dbReference type="SUPFAM" id="SSF53448">
    <property type="entry name" value="Nucleotide-diphospho-sugar transferases"/>
    <property type="match status" value="1"/>
</dbReference>
<protein>
    <submittedName>
        <fullName evidence="6">Putative glucose-1-phosphate adenylyltransferase</fullName>
        <ecNumber evidence="6">2.7.7.27</ecNumber>
    </submittedName>
</protein>
<evidence type="ECO:0000256" key="4">
    <source>
        <dbReference type="ARBA" id="ARBA00022840"/>
    </source>
</evidence>
<gene>
    <name evidence="6" type="ORF">MtrunA17_Chr3g0144741</name>
</gene>
<dbReference type="PANTHER" id="PTHR43523">
    <property type="entry name" value="GLUCOSE-1-PHOSPHATE ADENYLYLTRANSFERASE-RELATED"/>
    <property type="match status" value="1"/>
</dbReference>
<comment type="caution">
    <text evidence="6">The sequence shown here is derived from an EMBL/GenBank/DDBJ whole genome shotgun (WGS) entry which is preliminary data.</text>
</comment>
<accession>A0A396J1P9</accession>
<dbReference type="InterPro" id="IPR029044">
    <property type="entry name" value="Nucleotide-diphossugar_trans"/>
</dbReference>
<evidence type="ECO:0000256" key="3">
    <source>
        <dbReference type="ARBA" id="ARBA00022741"/>
    </source>
</evidence>
<proteinExistence type="inferred from homology"/>
<keyword evidence="6" id="KW-0548">Nucleotidyltransferase</keyword>
<dbReference type="Proteomes" id="UP000265566">
    <property type="component" value="Chromosome 3"/>
</dbReference>
<comment type="subunit">
    <text evidence="2">Heterotetramer.</text>
</comment>
<dbReference type="PROSITE" id="PS00808">
    <property type="entry name" value="ADP_GLC_PYROPHOSPH_1"/>
    <property type="match status" value="1"/>
</dbReference>
<dbReference type="AlphaFoldDB" id="A0A396J1P9"/>
<dbReference type="CDD" id="cd02508">
    <property type="entry name" value="ADP_Glucose_PP"/>
    <property type="match status" value="1"/>
</dbReference>
<dbReference type="Pfam" id="PF00483">
    <property type="entry name" value="NTP_transferase"/>
    <property type="match status" value="1"/>
</dbReference>
<keyword evidence="6" id="KW-0808">Transferase</keyword>
<dbReference type="PROSITE" id="PS00809">
    <property type="entry name" value="ADP_GLC_PYROPHOSPH_2"/>
    <property type="match status" value="1"/>
</dbReference>
<comment type="similarity">
    <text evidence="1">Belongs to the bacterial/plant glucose-1-phosphate adenylyltransferase family.</text>
</comment>
<evidence type="ECO:0000313" key="6">
    <source>
        <dbReference type="EMBL" id="RHN71302.1"/>
    </source>
</evidence>
<evidence type="ECO:0000256" key="1">
    <source>
        <dbReference type="ARBA" id="ARBA00010443"/>
    </source>
</evidence>
<evidence type="ECO:0000256" key="2">
    <source>
        <dbReference type="ARBA" id="ARBA00011680"/>
    </source>
</evidence>
<dbReference type="InterPro" id="IPR011831">
    <property type="entry name" value="ADP-Glc_PPase"/>
</dbReference>
<dbReference type="EC" id="2.7.7.27" evidence="6"/>